<protein>
    <submittedName>
        <fullName evidence="1">Uncharacterized protein</fullName>
    </submittedName>
</protein>
<dbReference type="AlphaFoldDB" id="A0A9E8NB35"/>
<evidence type="ECO:0000313" key="1">
    <source>
        <dbReference type="EMBL" id="WAC13369.1"/>
    </source>
</evidence>
<dbReference type="EMBL" id="CP112998">
    <property type="protein sequence ID" value="WAC13369.1"/>
    <property type="molecule type" value="Genomic_DNA"/>
</dbReference>
<sequence>MLWLIAGLGQSLAEIPFETLIGENIDDAQQGKVYGCHFAFSHLWWAIAYLTADFGEAAFPEKTFYMDAS</sequence>
<name>A0A9E8NB35_9BACT</name>
<dbReference type="KEGG" id="dpf:ON006_05275"/>
<evidence type="ECO:0000313" key="2">
    <source>
        <dbReference type="Proteomes" id="UP001164653"/>
    </source>
</evidence>
<gene>
    <name evidence="1" type="ORF">ON006_05275</name>
</gene>
<organism evidence="1 2">
    <name type="scientific">Dyadobacter pollutisoli</name>
    <dbReference type="NCBI Taxonomy" id="2910158"/>
    <lineage>
        <taxon>Bacteria</taxon>
        <taxon>Pseudomonadati</taxon>
        <taxon>Bacteroidota</taxon>
        <taxon>Cytophagia</taxon>
        <taxon>Cytophagales</taxon>
        <taxon>Spirosomataceae</taxon>
        <taxon>Dyadobacter</taxon>
    </lineage>
</organism>
<accession>A0A9E8NB35</accession>
<dbReference type="Proteomes" id="UP001164653">
    <property type="component" value="Chromosome"/>
</dbReference>
<keyword evidence="2" id="KW-1185">Reference proteome</keyword>
<reference evidence="1" key="1">
    <citation type="submission" date="2022-11" db="EMBL/GenBank/DDBJ databases">
        <title>Dyadobacter pollutisoli sp. nov., isolated from plastic dumped soil.</title>
        <authorList>
            <person name="Kim J.M."/>
            <person name="Kim K.R."/>
            <person name="Lee J.K."/>
            <person name="Hao L."/>
            <person name="Jeon C.O."/>
        </authorList>
    </citation>
    <scope>NUCLEOTIDE SEQUENCE</scope>
    <source>
        <strain evidence="1">U1</strain>
    </source>
</reference>
<proteinExistence type="predicted"/>
<dbReference type="RefSeq" id="WP_244819519.1">
    <property type="nucleotide sequence ID" value="NZ_CP112998.1"/>
</dbReference>